<keyword evidence="1" id="KW-0808">Transferase</keyword>
<reference evidence="1" key="1">
    <citation type="journal article" date="2019" name="Sci. Rep.">
        <title>Draft genome of Tanacetum cinerariifolium, the natural source of mosquito coil.</title>
        <authorList>
            <person name="Yamashiro T."/>
            <person name="Shiraishi A."/>
            <person name="Satake H."/>
            <person name="Nakayama K."/>
        </authorList>
    </citation>
    <scope>NUCLEOTIDE SEQUENCE</scope>
</reference>
<gene>
    <name evidence="1" type="ORF">Tci_578226</name>
</gene>
<name>A0A699J2R6_TANCI</name>
<keyword evidence="1" id="KW-0548">Nucleotidyltransferase</keyword>
<accession>A0A699J2R6</accession>
<dbReference type="EMBL" id="BKCJ010363124">
    <property type="protein sequence ID" value="GFA06254.1"/>
    <property type="molecule type" value="Genomic_DNA"/>
</dbReference>
<protein>
    <submittedName>
        <fullName evidence="1">Reverse transcriptase domain-containing protein</fullName>
    </submittedName>
</protein>
<comment type="caution">
    <text evidence="1">The sequence shown here is derived from an EMBL/GenBank/DDBJ whole genome shotgun (WGS) entry which is preliminary data.</text>
</comment>
<organism evidence="1">
    <name type="scientific">Tanacetum cinerariifolium</name>
    <name type="common">Dalmatian daisy</name>
    <name type="synonym">Chrysanthemum cinerariifolium</name>
    <dbReference type="NCBI Taxonomy" id="118510"/>
    <lineage>
        <taxon>Eukaryota</taxon>
        <taxon>Viridiplantae</taxon>
        <taxon>Streptophyta</taxon>
        <taxon>Embryophyta</taxon>
        <taxon>Tracheophyta</taxon>
        <taxon>Spermatophyta</taxon>
        <taxon>Magnoliopsida</taxon>
        <taxon>eudicotyledons</taxon>
        <taxon>Gunneridae</taxon>
        <taxon>Pentapetalae</taxon>
        <taxon>asterids</taxon>
        <taxon>campanulids</taxon>
        <taxon>Asterales</taxon>
        <taxon>Asteraceae</taxon>
        <taxon>Asteroideae</taxon>
        <taxon>Anthemideae</taxon>
        <taxon>Anthemidinae</taxon>
        <taxon>Tanacetum</taxon>
    </lineage>
</organism>
<keyword evidence="1" id="KW-0695">RNA-directed DNA polymerase</keyword>
<sequence>MLSEVQMAMIAIILERVLEGHNELLVNVLTLTFLSVNHYFKGIEGVAILSQWFERMKSVFHVSNCAAENQVKFATCTMHTVALTWWNTYVKTVGHDAAYGMPWKTLMKMMTDNYCPQNEIKKLEMEI</sequence>
<evidence type="ECO:0000313" key="1">
    <source>
        <dbReference type="EMBL" id="GFA06254.1"/>
    </source>
</evidence>
<dbReference type="GO" id="GO:0003964">
    <property type="term" value="F:RNA-directed DNA polymerase activity"/>
    <property type="evidence" value="ECO:0007669"/>
    <property type="project" value="UniProtKB-KW"/>
</dbReference>
<proteinExistence type="predicted"/>
<dbReference type="AlphaFoldDB" id="A0A699J2R6"/>